<dbReference type="EnsemblProtists" id="EKX33344">
    <property type="protein sequence ID" value="EKX33344"/>
    <property type="gene ID" value="GUITHDRAFT_120461"/>
</dbReference>
<organism evidence="2">
    <name type="scientific">Guillardia theta (strain CCMP2712)</name>
    <name type="common">Cryptophyte</name>
    <dbReference type="NCBI Taxonomy" id="905079"/>
    <lineage>
        <taxon>Eukaryota</taxon>
        <taxon>Cryptophyceae</taxon>
        <taxon>Pyrenomonadales</taxon>
        <taxon>Geminigeraceae</taxon>
        <taxon>Guillardia</taxon>
    </lineage>
</organism>
<dbReference type="PaxDb" id="55529-EKX33344"/>
<dbReference type="Proteomes" id="UP000011087">
    <property type="component" value="Unassembled WGS sequence"/>
</dbReference>
<evidence type="ECO:0000313" key="4">
    <source>
        <dbReference type="Proteomes" id="UP000011087"/>
    </source>
</evidence>
<feature type="region of interest" description="Disordered" evidence="1">
    <location>
        <begin position="139"/>
        <end position="185"/>
    </location>
</feature>
<dbReference type="KEGG" id="gtt:GUITHDRAFT_120461"/>
<keyword evidence="4" id="KW-1185">Reference proteome</keyword>
<sequence>MRGLLVLFACFKRPASMQFADGREMDGSFRRAFEVARSLTPLTCLSGGFQTRSAQTLLDAPESDLRNIGNVRECLTLRGGDESSKKEVEKVIEGLEKEIEGVEKEIEVVEKKIKSVEKEIKSVENDIQVVEKEIKCVGQQDPRRHAERKDKKQLRKDKEQLRKKEEQLRKKEEQLRKDKKQPATL</sequence>
<dbReference type="SUPFAM" id="SSF46579">
    <property type="entry name" value="Prefoldin"/>
    <property type="match status" value="1"/>
</dbReference>
<evidence type="ECO:0000313" key="3">
    <source>
        <dbReference type="EnsemblProtists" id="EKX33344"/>
    </source>
</evidence>
<name>L1IBQ9_GUITC</name>
<feature type="compositionally biased region" description="Basic and acidic residues" evidence="1">
    <location>
        <begin position="139"/>
        <end position="176"/>
    </location>
</feature>
<dbReference type="GeneID" id="17290073"/>
<dbReference type="RefSeq" id="XP_005820324.1">
    <property type="nucleotide sequence ID" value="XM_005820267.1"/>
</dbReference>
<proteinExistence type="predicted"/>
<accession>L1IBQ9</accession>
<gene>
    <name evidence="2" type="ORF">GUITHDRAFT_120461</name>
</gene>
<reference evidence="2 4" key="1">
    <citation type="journal article" date="2012" name="Nature">
        <title>Algal genomes reveal evolutionary mosaicism and the fate of nucleomorphs.</title>
        <authorList>
            <consortium name="DOE Joint Genome Institute"/>
            <person name="Curtis B.A."/>
            <person name="Tanifuji G."/>
            <person name="Burki F."/>
            <person name="Gruber A."/>
            <person name="Irimia M."/>
            <person name="Maruyama S."/>
            <person name="Arias M.C."/>
            <person name="Ball S.G."/>
            <person name="Gile G.H."/>
            <person name="Hirakawa Y."/>
            <person name="Hopkins J.F."/>
            <person name="Kuo A."/>
            <person name="Rensing S.A."/>
            <person name="Schmutz J."/>
            <person name="Symeonidi A."/>
            <person name="Elias M."/>
            <person name="Eveleigh R.J."/>
            <person name="Herman E.K."/>
            <person name="Klute M.J."/>
            <person name="Nakayama T."/>
            <person name="Obornik M."/>
            <person name="Reyes-Prieto A."/>
            <person name="Armbrust E.V."/>
            <person name="Aves S.J."/>
            <person name="Beiko R.G."/>
            <person name="Coutinho P."/>
            <person name="Dacks J.B."/>
            <person name="Durnford D.G."/>
            <person name="Fast N.M."/>
            <person name="Green B.R."/>
            <person name="Grisdale C.J."/>
            <person name="Hempel F."/>
            <person name="Henrissat B."/>
            <person name="Hoppner M.P."/>
            <person name="Ishida K."/>
            <person name="Kim E."/>
            <person name="Koreny L."/>
            <person name="Kroth P.G."/>
            <person name="Liu Y."/>
            <person name="Malik S.B."/>
            <person name="Maier U.G."/>
            <person name="McRose D."/>
            <person name="Mock T."/>
            <person name="Neilson J.A."/>
            <person name="Onodera N.T."/>
            <person name="Poole A.M."/>
            <person name="Pritham E.J."/>
            <person name="Richards T.A."/>
            <person name="Rocap G."/>
            <person name="Roy S.W."/>
            <person name="Sarai C."/>
            <person name="Schaack S."/>
            <person name="Shirato S."/>
            <person name="Slamovits C.H."/>
            <person name="Spencer D.F."/>
            <person name="Suzuki S."/>
            <person name="Worden A.Z."/>
            <person name="Zauner S."/>
            <person name="Barry K."/>
            <person name="Bell C."/>
            <person name="Bharti A.K."/>
            <person name="Crow J.A."/>
            <person name="Grimwood J."/>
            <person name="Kramer R."/>
            <person name="Lindquist E."/>
            <person name="Lucas S."/>
            <person name="Salamov A."/>
            <person name="McFadden G.I."/>
            <person name="Lane C.E."/>
            <person name="Keeling P.J."/>
            <person name="Gray M.W."/>
            <person name="Grigoriev I.V."/>
            <person name="Archibald J.M."/>
        </authorList>
    </citation>
    <scope>NUCLEOTIDE SEQUENCE</scope>
    <source>
        <strain evidence="2 4">CCMP2712</strain>
    </source>
</reference>
<dbReference type="AlphaFoldDB" id="L1IBQ9"/>
<reference evidence="3" key="3">
    <citation type="submission" date="2016-03" db="UniProtKB">
        <authorList>
            <consortium name="EnsemblProtists"/>
        </authorList>
    </citation>
    <scope>IDENTIFICATION</scope>
</reference>
<dbReference type="HOGENOM" id="CLU_106940_0_0_1"/>
<evidence type="ECO:0000256" key="1">
    <source>
        <dbReference type="SAM" id="MobiDB-lite"/>
    </source>
</evidence>
<dbReference type="Gene3D" id="1.10.287.1490">
    <property type="match status" value="1"/>
</dbReference>
<evidence type="ECO:0000313" key="2">
    <source>
        <dbReference type="EMBL" id="EKX33344.1"/>
    </source>
</evidence>
<dbReference type="EMBL" id="JH993145">
    <property type="protein sequence ID" value="EKX33344.1"/>
    <property type="molecule type" value="Genomic_DNA"/>
</dbReference>
<protein>
    <submittedName>
        <fullName evidence="2 3">Uncharacterized protein</fullName>
    </submittedName>
</protein>
<reference evidence="4" key="2">
    <citation type="submission" date="2012-11" db="EMBL/GenBank/DDBJ databases">
        <authorList>
            <person name="Kuo A."/>
            <person name="Curtis B.A."/>
            <person name="Tanifuji G."/>
            <person name="Burki F."/>
            <person name="Gruber A."/>
            <person name="Irimia M."/>
            <person name="Maruyama S."/>
            <person name="Arias M.C."/>
            <person name="Ball S.G."/>
            <person name="Gile G.H."/>
            <person name="Hirakawa Y."/>
            <person name="Hopkins J.F."/>
            <person name="Rensing S.A."/>
            <person name="Schmutz J."/>
            <person name="Symeonidi A."/>
            <person name="Elias M."/>
            <person name="Eveleigh R.J."/>
            <person name="Herman E.K."/>
            <person name="Klute M.J."/>
            <person name="Nakayama T."/>
            <person name="Obornik M."/>
            <person name="Reyes-Prieto A."/>
            <person name="Armbrust E.V."/>
            <person name="Aves S.J."/>
            <person name="Beiko R.G."/>
            <person name="Coutinho P."/>
            <person name="Dacks J.B."/>
            <person name="Durnford D.G."/>
            <person name="Fast N.M."/>
            <person name="Green B.R."/>
            <person name="Grisdale C."/>
            <person name="Hempe F."/>
            <person name="Henrissat B."/>
            <person name="Hoppner M.P."/>
            <person name="Ishida K.-I."/>
            <person name="Kim E."/>
            <person name="Koreny L."/>
            <person name="Kroth P.G."/>
            <person name="Liu Y."/>
            <person name="Malik S.-B."/>
            <person name="Maier U.G."/>
            <person name="McRose D."/>
            <person name="Mock T."/>
            <person name="Neilson J.A."/>
            <person name="Onodera N.T."/>
            <person name="Poole A.M."/>
            <person name="Pritham E.J."/>
            <person name="Richards T.A."/>
            <person name="Rocap G."/>
            <person name="Roy S.W."/>
            <person name="Sarai C."/>
            <person name="Schaack S."/>
            <person name="Shirato S."/>
            <person name="Slamovits C.H."/>
            <person name="Spencer D.F."/>
            <person name="Suzuki S."/>
            <person name="Worden A.Z."/>
            <person name="Zauner S."/>
            <person name="Barry K."/>
            <person name="Bell C."/>
            <person name="Bharti A.K."/>
            <person name="Crow J.A."/>
            <person name="Grimwood J."/>
            <person name="Kramer R."/>
            <person name="Lindquist E."/>
            <person name="Lucas S."/>
            <person name="Salamov A."/>
            <person name="McFadden G.I."/>
            <person name="Lane C.E."/>
            <person name="Keeling P.J."/>
            <person name="Gray M.W."/>
            <person name="Grigoriev I.V."/>
            <person name="Archibald J.M."/>
        </authorList>
    </citation>
    <scope>NUCLEOTIDE SEQUENCE</scope>
    <source>
        <strain evidence="4">CCMP2712</strain>
    </source>
</reference>